<dbReference type="Pfam" id="PF20154">
    <property type="entry name" value="LNT_N"/>
    <property type="match status" value="1"/>
</dbReference>
<dbReference type="InterPro" id="IPR045378">
    <property type="entry name" value="LNT_N"/>
</dbReference>
<dbReference type="Proteomes" id="UP000029227">
    <property type="component" value="Unassembled WGS sequence"/>
</dbReference>
<evidence type="ECO:0000313" key="4">
    <source>
        <dbReference type="Proteomes" id="UP000029227"/>
    </source>
</evidence>
<evidence type="ECO:0000259" key="2">
    <source>
        <dbReference type="Pfam" id="PF20154"/>
    </source>
</evidence>
<evidence type="ECO:0000313" key="3">
    <source>
        <dbReference type="EMBL" id="GAL08437.1"/>
    </source>
</evidence>
<dbReference type="GO" id="GO:0016410">
    <property type="term" value="F:N-acyltransferase activity"/>
    <property type="evidence" value="ECO:0007669"/>
    <property type="project" value="InterPro"/>
</dbReference>
<keyword evidence="1" id="KW-1133">Transmembrane helix</keyword>
<gene>
    <name evidence="3" type="ORF">JCM19237_33</name>
</gene>
<dbReference type="eggNOG" id="COG0815">
    <property type="taxonomic scope" value="Bacteria"/>
</dbReference>
<keyword evidence="1" id="KW-0472">Membrane</keyword>
<dbReference type="PANTHER" id="PTHR38686:SF1">
    <property type="entry name" value="APOLIPOPROTEIN N-ACYLTRANSFERASE"/>
    <property type="match status" value="1"/>
</dbReference>
<dbReference type="EMBL" id="BBMN01000026">
    <property type="protein sequence ID" value="GAL08437.1"/>
    <property type="molecule type" value="Genomic_DNA"/>
</dbReference>
<dbReference type="GO" id="GO:0016020">
    <property type="term" value="C:membrane"/>
    <property type="evidence" value="ECO:0007669"/>
    <property type="project" value="InterPro"/>
</dbReference>
<dbReference type="PANTHER" id="PTHR38686">
    <property type="entry name" value="APOLIPOPROTEIN N-ACYLTRANSFERASE"/>
    <property type="match status" value="1"/>
</dbReference>
<keyword evidence="3" id="KW-0449">Lipoprotein</keyword>
<protein>
    <submittedName>
        <fullName evidence="3">Apolipoprotein N-acyltransferase</fullName>
    </submittedName>
</protein>
<organism evidence="3 4">
    <name type="scientific">Photobacterium aphoticum</name>
    <dbReference type="NCBI Taxonomy" id="754436"/>
    <lineage>
        <taxon>Bacteria</taxon>
        <taxon>Pseudomonadati</taxon>
        <taxon>Pseudomonadota</taxon>
        <taxon>Gammaproteobacteria</taxon>
        <taxon>Vibrionales</taxon>
        <taxon>Vibrionaceae</taxon>
        <taxon>Photobacterium</taxon>
    </lineage>
</organism>
<keyword evidence="3" id="KW-0012">Acyltransferase</keyword>
<feature type="transmembrane region" description="Helical" evidence="1">
    <location>
        <begin position="6"/>
        <end position="27"/>
    </location>
</feature>
<dbReference type="AlphaFoldDB" id="A0A090RLR9"/>
<accession>A0A090RLR9</accession>
<dbReference type="GO" id="GO:0042158">
    <property type="term" value="P:lipoprotein biosynthetic process"/>
    <property type="evidence" value="ECO:0007669"/>
    <property type="project" value="InterPro"/>
</dbReference>
<reference evidence="3 4" key="1">
    <citation type="journal article" date="2014" name="Genome Announc.">
        <title>Draft Genome Sequences of Two Vibrionaceae Species, Vibrio ponticus C121 and Photobacterium aphoticum C119, Isolated as Coral Reef Microbiota.</title>
        <authorList>
            <person name="Al-saari N."/>
            <person name="Meirelles P.M."/>
            <person name="Mino S."/>
            <person name="Suda W."/>
            <person name="Oshima K."/>
            <person name="Hattori M."/>
            <person name="Ohkuma M."/>
            <person name="Thompson F.L."/>
            <person name="Gomez-Gil B."/>
            <person name="Sawabe T."/>
            <person name="Sawabe T."/>
        </authorList>
    </citation>
    <scope>NUCLEOTIDE SEQUENCE [LARGE SCALE GENOMIC DNA]</scope>
    <source>
        <strain evidence="3 4">JCM 19237</strain>
    </source>
</reference>
<feature type="transmembrane region" description="Helical" evidence="1">
    <location>
        <begin position="48"/>
        <end position="73"/>
    </location>
</feature>
<name>A0A090RLR9_9GAMM</name>
<keyword evidence="3" id="KW-0808">Transferase</keyword>
<feature type="domain" description="Apolipoprotein N-acyltransferase N-terminal" evidence="2">
    <location>
        <begin position="2"/>
        <end position="58"/>
    </location>
</feature>
<dbReference type="InterPro" id="IPR004563">
    <property type="entry name" value="Apolipo_AcylTrfase"/>
</dbReference>
<evidence type="ECO:0000256" key="1">
    <source>
        <dbReference type="SAM" id="Phobius"/>
    </source>
</evidence>
<comment type="caution">
    <text evidence="3">The sequence shown here is derived from an EMBL/GenBank/DDBJ whole genome shotgun (WGS) entry which is preliminary data.</text>
</comment>
<proteinExistence type="predicted"/>
<dbReference type="STRING" id="754436.JCM19237_33"/>
<keyword evidence="1" id="KW-0812">Transmembrane</keyword>
<sequence length="75" mass="8309">MLSGPVFWLILDWIRGWLMTGFPWLWMGYSQIDSPYAAIAPILGVEGITLALVLTSAALVAAAITVTGVPYWWLR</sequence>